<dbReference type="PANTHER" id="PTHR43968">
    <property type="match status" value="1"/>
</dbReference>
<keyword evidence="2" id="KW-0808">Transferase</keyword>
<name>A0A6J4PXM1_9ACTN</name>
<organism evidence="2">
    <name type="scientific">uncultured Rubrobacteraceae bacterium</name>
    <dbReference type="NCBI Taxonomy" id="349277"/>
    <lineage>
        <taxon>Bacteria</taxon>
        <taxon>Bacillati</taxon>
        <taxon>Actinomycetota</taxon>
        <taxon>Rubrobacteria</taxon>
        <taxon>Rubrobacterales</taxon>
        <taxon>Rubrobacteraceae</taxon>
        <taxon>environmental samples</taxon>
    </lineage>
</organism>
<gene>
    <name evidence="2" type="ORF">AVDCRST_MAG03-3082</name>
</gene>
<dbReference type="SUPFAM" id="SSF47616">
    <property type="entry name" value="GST C-terminal domain-like"/>
    <property type="match status" value="1"/>
</dbReference>
<dbReference type="AlphaFoldDB" id="A0A6J4PXM1"/>
<dbReference type="Pfam" id="PF13417">
    <property type="entry name" value="GST_N_3"/>
    <property type="match status" value="1"/>
</dbReference>
<dbReference type="InterPro" id="IPR036282">
    <property type="entry name" value="Glutathione-S-Trfase_C_sf"/>
</dbReference>
<dbReference type="PROSITE" id="PS50404">
    <property type="entry name" value="GST_NTER"/>
    <property type="match status" value="1"/>
</dbReference>
<sequence length="278" mass="32110">MSSETLRRPVDEGVRDTPTVYHIPVCPFSQRLEILLDLKGLGDRVAFHVVDITRPRAEWLLEKTRGTTALPVLETPGGGIIKESMVILRYLEDVFPEPPVAQRNPYGRAVENMLITQEGDFGMWGYRYVMNPDPARRDEFRQGMLDRYARIDDFLMQHSPSGTFLFEDFGLAETVFTPFFMRFWFLEYYEDFDLPQDDRYARVREWRDACLAHPAAGQVTREQIVKLYYDYARGAGNGALLPGRASSSFTFDPHWSARPWPPRDKYEHAATDEELGLA</sequence>
<dbReference type="GO" id="GO:0005737">
    <property type="term" value="C:cytoplasm"/>
    <property type="evidence" value="ECO:0007669"/>
    <property type="project" value="TreeGrafter"/>
</dbReference>
<dbReference type="SFLD" id="SFLDS00019">
    <property type="entry name" value="Glutathione_Transferase_(cytos"/>
    <property type="match status" value="1"/>
</dbReference>
<dbReference type="InterPro" id="IPR040079">
    <property type="entry name" value="Glutathione_S-Trfase"/>
</dbReference>
<dbReference type="PANTHER" id="PTHR43968:SF6">
    <property type="entry name" value="GLUTATHIONE S-TRANSFERASE OMEGA"/>
    <property type="match status" value="1"/>
</dbReference>
<evidence type="ECO:0000259" key="1">
    <source>
        <dbReference type="PROSITE" id="PS50404"/>
    </source>
</evidence>
<dbReference type="Gene3D" id="1.20.1050.10">
    <property type="match status" value="1"/>
</dbReference>
<dbReference type="CDD" id="cd00299">
    <property type="entry name" value="GST_C_family"/>
    <property type="match status" value="1"/>
</dbReference>
<dbReference type="Gene3D" id="3.40.30.10">
    <property type="entry name" value="Glutaredoxin"/>
    <property type="match status" value="1"/>
</dbReference>
<dbReference type="InterPro" id="IPR004045">
    <property type="entry name" value="Glutathione_S-Trfase_N"/>
</dbReference>
<accession>A0A6J4PXM1</accession>
<dbReference type="EMBL" id="CADCUT010000182">
    <property type="protein sequence ID" value="CAA9428731.1"/>
    <property type="molecule type" value="Genomic_DNA"/>
</dbReference>
<dbReference type="SUPFAM" id="SSF52833">
    <property type="entry name" value="Thioredoxin-like"/>
    <property type="match status" value="1"/>
</dbReference>
<proteinExistence type="predicted"/>
<dbReference type="CDD" id="cd00570">
    <property type="entry name" value="GST_N_family"/>
    <property type="match status" value="1"/>
</dbReference>
<dbReference type="InterPro" id="IPR036249">
    <property type="entry name" value="Thioredoxin-like_sf"/>
</dbReference>
<reference evidence="2" key="1">
    <citation type="submission" date="2020-02" db="EMBL/GenBank/DDBJ databases">
        <authorList>
            <person name="Meier V. D."/>
        </authorList>
    </citation>
    <scope>NUCLEOTIDE SEQUENCE</scope>
    <source>
        <strain evidence="2">AVDCRST_MAG03</strain>
    </source>
</reference>
<dbReference type="InterPro" id="IPR050983">
    <property type="entry name" value="GST_Omega/HSP26"/>
</dbReference>
<protein>
    <submittedName>
        <fullName evidence="2">Glutathione S-transferase family protein</fullName>
    </submittedName>
</protein>
<evidence type="ECO:0000313" key="2">
    <source>
        <dbReference type="EMBL" id="CAA9428731.1"/>
    </source>
</evidence>
<dbReference type="GO" id="GO:0016740">
    <property type="term" value="F:transferase activity"/>
    <property type="evidence" value="ECO:0007669"/>
    <property type="project" value="UniProtKB-KW"/>
</dbReference>
<feature type="domain" description="GST N-terminal" evidence="1">
    <location>
        <begin position="16"/>
        <end position="99"/>
    </location>
</feature>